<dbReference type="Pfam" id="PF18052">
    <property type="entry name" value="Rx_N"/>
    <property type="match status" value="1"/>
</dbReference>
<evidence type="ECO:0000256" key="2">
    <source>
        <dbReference type="ARBA" id="ARBA00022614"/>
    </source>
</evidence>
<dbReference type="PRINTS" id="PR00364">
    <property type="entry name" value="DISEASERSIST"/>
</dbReference>
<dbReference type="FunFam" id="1.10.10.10:FF:000322">
    <property type="entry name" value="Probable disease resistance protein At1g63360"/>
    <property type="match status" value="1"/>
</dbReference>
<keyword evidence="5" id="KW-0611">Plant defense</keyword>
<dbReference type="Gene3D" id="3.40.50.300">
    <property type="entry name" value="P-loop containing nucleotide triphosphate hydrolases"/>
    <property type="match status" value="1"/>
</dbReference>
<dbReference type="PANTHER" id="PTHR23155">
    <property type="entry name" value="DISEASE RESISTANCE PROTEIN RP"/>
    <property type="match status" value="1"/>
</dbReference>
<dbReference type="PANTHER" id="PTHR23155:SF1116">
    <property type="entry name" value="OS12G0273300 PROTEIN"/>
    <property type="match status" value="1"/>
</dbReference>
<dbReference type="InterPro" id="IPR058922">
    <property type="entry name" value="WHD_DRP"/>
</dbReference>
<dbReference type="CDD" id="cd14798">
    <property type="entry name" value="RX-CC_like"/>
    <property type="match status" value="1"/>
</dbReference>
<dbReference type="Proteomes" id="UP001497457">
    <property type="component" value="Chromosome 21rd"/>
</dbReference>
<feature type="domain" description="Disease resistance R13L4/SHOC-2-like LRR" evidence="10">
    <location>
        <begin position="549"/>
        <end position="707"/>
    </location>
</feature>
<protein>
    <submittedName>
        <fullName evidence="11">Uncharacterized protein</fullName>
    </submittedName>
</protein>
<dbReference type="GO" id="GO:0000166">
    <property type="term" value="F:nucleotide binding"/>
    <property type="evidence" value="ECO:0007669"/>
    <property type="project" value="UniProtKB-KW"/>
</dbReference>
<feature type="domain" description="Disease resistance protein winged helix" evidence="9">
    <location>
        <begin position="430"/>
        <end position="501"/>
    </location>
</feature>
<dbReference type="EMBL" id="OZ075131">
    <property type="protein sequence ID" value="CAL4979437.1"/>
    <property type="molecule type" value="Genomic_DNA"/>
</dbReference>
<evidence type="ECO:0000313" key="11">
    <source>
        <dbReference type="EMBL" id="CAL4979437.1"/>
    </source>
</evidence>
<keyword evidence="2" id="KW-0433">Leucine-rich repeat</keyword>
<dbReference type="GO" id="GO:0002758">
    <property type="term" value="P:innate immune response-activating signaling pathway"/>
    <property type="evidence" value="ECO:0007669"/>
    <property type="project" value="UniProtKB-ARBA"/>
</dbReference>
<proteinExistence type="inferred from homology"/>
<feature type="domain" description="Disease resistance R13L4/SHOC-2-like LRR" evidence="10">
    <location>
        <begin position="715"/>
        <end position="849"/>
    </location>
</feature>
<dbReference type="PROSITE" id="PS51450">
    <property type="entry name" value="LRR"/>
    <property type="match status" value="1"/>
</dbReference>
<dbReference type="InterPro" id="IPR027417">
    <property type="entry name" value="P-loop_NTPase"/>
</dbReference>
<evidence type="ECO:0000259" key="10">
    <source>
        <dbReference type="Pfam" id="PF23598"/>
    </source>
</evidence>
<keyword evidence="6" id="KW-0175">Coiled coil</keyword>
<dbReference type="InterPro" id="IPR038005">
    <property type="entry name" value="RX-like_CC"/>
</dbReference>
<dbReference type="AlphaFoldDB" id="A0ABC9AN63"/>
<keyword evidence="3" id="KW-0677">Repeat</keyword>
<evidence type="ECO:0000259" key="8">
    <source>
        <dbReference type="Pfam" id="PF18052"/>
    </source>
</evidence>
<dbReference type="InterPro" id="IPR002182">
    <property type="entry name" value="NB-ARC"/>
</dbReference>
<dbReference type="GO" id="GO:0042742">
    <property type="term" value="P:defense response to bacterium"/>
    <property type="evidence" value="ECO:0007669"/>
    <property type="project" value="UniProtKB-ARBA"/>
</dbReference>
<accession>A0ABC9AN63</accession>
<evidence type="ECO:0000256" key="4">
    <source>
        <dbReference type="ARBA" id="ARBA00022741"/>
    </source>
</evidence>
<dbReference type="Gene3D" id="1.10.10.10">
    <property type="entry name" value="Winged helix-like DNA-binding domain superfamily/Winged helix DNA-binding domain"/>
    <property type="match status" value="1"/>
</dbReference>
<gene>
    <name evidence="11" type="ORF">URODEC1_LOCUS55249</name>
</gene>
<evidence type="ECO:0000256" key="3">
    <source>
        <dbReference type="ARBA" id="ARBA00022737"/>
    </source>
</evidence>
<dbReference type="SUPFAM" id="SSF52540">
    <property type="entry name" value="P-loop containing nucleoside triphosphate hydrolases"/>
    <property type="match status" value="1"/>
</dbReference>
<name>A0ABC9AN63_9POAL</name>
<dbReference type="Gene3D" id="1.10.8.430">
    <property type="entry name" value="Helical domain of apoptotic protease-activating factors"/>
    <property type="match status" value="1"/>
</dbReference>
<dbReference type="InterPro" id="IPR041118">
    <property type="entry name" value="Rx_N"/>
</dbReference>
<dbReference type="Gene3D" id="1.20.5.4130">
    <property type="match status" value="1"/>
</dbReference>
<evidence type="ECO:0000313" key="12">
    <source>
        <dbReference type="Proteomes" id="UP001497457"/>
    </source>
</evidence>
<feature type="domain" description="Disease resistance N-terminal" evidence="8">
    <location>
        <begin position="9"/>
        <end position="97"/>
    </location>
</feature>
<keyword evidence="12" id="KW-1185">Reference proteome</keyword>
<dbReference type="Gene3D" id="3.80.10.10">
    <property type="entry name" value="Ribonuclease Inhibitor"/>
    <property type="match status" value="1"/>
</dbReference>
<dbReference type="Pfam" id="PF23559">
    <property type="entry name" value="WHD_DRP"/>
    <property type="match status" value="1"/>
</dbReference>
<dbReference type="InterPro" id="IPR044974">
    <property type="entry name" value="Disease_R_plants"/>
</dbReference>
<dbReference type="InterPro" id="IPR001611">
    <property type="entry name" value="Leu-rich_rpt"/>
</dbReference>
<evidence type="ECO:0000259" key="7">
    <source>
        <dbReference type="Pfam" id="PF00931"/>
    </source>
</evidence>
<dbReference type="GO" id="GO:0009626">
    <property type="term" value="P:plant-type hypersensitive response"/>
    <property type="evidence" value="ECO:0007669"/>
    <property type="project" value="UniProtKB-ARBA"/>
</dbReference>
<dbReference type="InterPro" id="IPR036388">
    <property type="entry name" value="WH-like_DNA-bd_sf"/>
</dbReference>
<evidence type="ECO:0000256" key="6">
    <source>
        <dbReference type="ARBA" id="ARBA00023054"/>
    </source>
</evidence>
<dbReference type="Pfam" id="PF00931">
    <property type="entry name" value="NB-ARC"/>
    <property type="match status" value="1"/>
</dbReference>
<dbReference type="Pfam" id="PF23598">
    <property type="entry name" value="LRR_14"/>
    <property type="match status" value="2"/>
</dbReference>
<organism evidence="11 12">
    <name type="scientific">Urochloa decumbens</name>
    <dbReference type="NCBI Taxonomy" id="240449"/>
    <lineage>
        <taxon>Eukaryota</taxon>
        <taxon>Viridiplantae</taxon>
        <taxon>Streptophyta</taxon>
        <taxon>Embryophyta</taxon>
        <taxon>Tracheophyta</taxon>
        <taxon>Spermatophyta</taxon>
        <taxon>Magnoliopsida</taxon>
        <taxon>Liliopsida</taxon>
        <taxon>Poales</taxon>
        <taxon>Poaceae</taxon>
        <taxon>PACMAD clade</taxon>
        <taxon>Panicoideae</taxon>
        <taxon>Panicodae</taxon>
        <taxon>Paniceae</taxon>
        <taxon>Melinidinae</taxon>
        <taxon>Urochloa</taxon>
    </lineage>
</organism>
<reference evidence="11" key="1">
    <citation type="submission" date="2024-10" db="EMBL/GenBank/DDBJ databases">
        <authorList>
            <person name="Ryan C."/>
        </authorList>
    </citation>
    <scope>NUCLEOTIDE SEQUENCE [LARGE SCALE GENOMIC DNA]</scope>
</reference>
<comment type="similarity">
    <text evidence="1">Belongs to the disease resistance NB-LRR family.</text>
</comment>
<dbReference type="InterPro" id="IPR055414">
    <property type="entry name" value="LRR_R13L4/SHOC2-like"/>
</dbReference>
<dbReference type="SUPFAM" id="SSF52058">
    <property type="entry name" value="L domain-like"/>
    <property type="match status" value="1"/>
</dbReference>
<dbReference type="InterPro" id="IPR042197">
    <property type="entry name" value="Apaf_helical"/>
</dbReference>
<evidence type="ECO:0000256" key="1">
    <source>
        <dbReference type="ARBA" id="ARBA00008894"/>
    </source>
</evidence>
<keyword evidence="4" id="KW-0547">Nucleotide-binding</keyword>
<sequence length="852" mass="97651">MEVVTGALPRVVAKLSGLLIGEYNLQKGVKGEIRFLKAELESMQGALDEISKTQVDQLQNNEKIWARDVRELSYDIEDTVDTFMARGKVREQDKGFKKYMDRSLDLLTRFQFHRKLATGIRDIKSRVTEVCERRDRYKVDSVTAKPATTTVDPRLLAKNTKVTELIGIDEERDKLINILVEENEASMHQGKVISIVGFGGLGKTTVANAVYEKLKALFDCWAFVSVSQNPEMKKLFRNMLHQLGKNNIFTIEETMDEWQLISELQEFLRKKRCLIVVDDIWDILVWEMIRKALPDNDGVYIIITTTRKFDVAKQVGCVYKLKPLSLRNSRILLYRRVFGNGYEDKCPDEQLAKVSDKILKKCAGVPLAIITIASLLASKGRNKMEWYELYNSIGTGLENCLDVKNMRMILSLSYYDLPSHLRSCLLYLSVFPEDYYISKDRLIRLWIAEGFIQCEKQGGSLFELGENYFNELINRSLIEPVYVYDAMIECCTVHDMVLDLIRSLLSEENFVTVLSVVNHTSLSKKVRRLSLQTSKVECVMHQATTIMQHVRSLVTFPSAFHIIPAFQSFRVLRVLDLDSCDLSKGCNLKYLGYLFHMRYLRLHYTRIYQLPEEIGNLRSLQTLDVLGNKISNLPSSVVQLRDLKCLSIHKDTRVPNGIGSLTSLEQLSRLSINDSASIMEELGHLTELRVLHIYCPFKWNNSLQKSLSCKRSRVELQQEDLEILGRLPTLRYLDLEVDHENIRIARRFTIGAALFTCLVECEFSGFRGIVVFQQGAMPRLTRLEFTYPVWELRKIAGTNTDFELGLGNLTSLEDVTVYFRCGGASEGEVEEAKSAVNHAVVTHPNRPELHMF</sequence>
<evidence type="ECO:0000259" key="9">
    <source>
        <dbReference type="Pfam" id="PF23559"/>
    </source>
</evidence>
<feature type="domain" description="NB-ARC" evidence="7">
    <location>
        <begin position="171"/>
        <end position="326"/>
    </location>
</feature>
<evidence type="ECO:0000256" key="5">
    <source>
        <dbReference type="ARBA" id="ARBA00022821"/>
    </source>
</evidence>
<dbReference type="InterPro" id="IPR032675">
    <property type="entry name" value="LRR_dom_sf"/>
</dbReference>